<dbReference type="EMBL" id="CP000544">
    <property type="protein sequence ID" value="ABM61403.1"/>
    <property type="molecule type" value="Genomic_DNA"/>
</dbReference>
<reference evidence="3" key="1">
    <citation type="submission" date="2006-12" db="EMBL/GenBank/DDBJ databases">
        <title>Complete sequence of Halorhodospira halophila SL1.</title>
        <authorList>
            <consortium name="US DOE Joint Genome Institute"/>
            <person name="Copeland A."/>
            <person name="Lucas S."/>
            <person name="Lapidus A."/>
            <person name="Barry K."/>
            <person name="Detter J.C."/>
            <person name="Glavina del Rio T."/>
            <person name="Hammon N."/>
            <person name="Israni S."/>
            <person name="Dalin E."/>
            <person name="Tice H."/>
            <person name="Pitluck S."/>
            <person name="Saunders E."/>
            <person name="Brettin T."/>
            <person name="Bruce D."/>
            <person name="Han C."/>
            <person name="Tapia R."/>
            <person name="Schmutz J."/>
            <person name="Larimer F."/>
            <person name="Land M."/>
            <person name="Hauser L."/>
            <person name="Kyrpides N."/>
            <person name="Mikhailova N."/>
            <person name="Hoff W."/>
            <person name="Richardson P."/>
        </authorList>
    </citation>
    <scope>NUCLEOTIDE SEQUENCE [LARGE SCALE GENOMIC DNA]</scope>
    <source>
        <strain evidence="3">DSM 244 / SL1</strain>
    </source>
</reference>
<dbReference type="GO" id="GO:0003677">
    <property type="term" value="F:DNA binding"/>
    <property type="evidence" value="ECO:0007669"/>
    <property type="project" value="InterPro"/>
</dbReference>
<evidence type="ECO:0000313" key="3">
    <source>
        <dbReference type="Proteomes" id="UP000000647"/>
    </source>
</evidence>
<dbReference type="InterPro" id="IPR010982">
    <property type="entry name" value="Lambda_DNA-bd_dom_sf"/>
</dbReference>
<reference evidence="2 3" key="2">
    <citation type="journal article" date="2013" name="Stand. Genomic Sci.">
        <title>Complete genome sequence of Halorhodospira halophila SL1.</title>
        <authorList>
            <person name="Challacombe J.F."/>
            <person name="Majid S."/>
            <person name="Deole R."/>
            <person name="Brettin T.S."/>
            <person name="Bruce D."/>
            <person name="Delano S.F."/>
            <person name="Detter J.C."/>
            <person name="Gleasner C.D."/>
            <person name="Han C.S."/>
            <person name="Misra M."/>
            <person name="Reitenga K.G."/>
            <person name="Mikhailova N."/>
            <person name="Woyke T."/>
            <person name="Pitluck S."/>
            <person name="Nolan M."/>
            <person name="Land M.L."/>
            <person name="Saunders E."/>
            <person name="Tapia R."/>
            <person name="Lapidus A."/>
            <person name="Ivanova N."/>
            <person name="Hoff W.D."/>
        </authorList>
    </citation>
    <scope>NUCLEOTIDE SEQUENCE [LARGE SCALE GENOMIC DNA]</scope>
    <source>
        <strain evidence="3">DSM 244 / SL1</strain>
    </source>
</reference>
<dbReference type="OrthoDB" id="9792093at2"/>
<evidence type="ECO:0000313" key="2">
    <source>
        <dbReference type="EMBL" id="ABM61403.1"/>
    </source>
</evidence>
<organism evidence="2 3">
    <name type="scientific">Halorhodospira halophila (strain DSM 244 / SL1)</name>
    <name type="common">Ectothiorhodospira halophila (strain DSM 244 / SL1)</name>
    <dbReference type="NCBI Taxonomy" id="349124"/>
    <lineage>
        <taxon>Bacteria</taxon>
        <taxon>Pseudomonadati</taxon>
        <taxon>Pseudomonadota</taxon>
        <taxon>Gammaproteobacteria</taxon>
        <taxon>Chromatiales</taxon>
        <taxon>Ectothiorhodospiraceae</taxon>
        <taxon>Halorhodospira</taxon>
    </lineage>
</organism>
<feature type="domain" description="HTH cro/C1-type" evidence="1">
    <location>
        <begin position="9"/>
        <end position="63"/>
    </location>
</feature>
<dbReference type="Gene3D" id="1.10.260.40">
    <property type="entry name" value="lambda repressor-like DNA-binding domains"/>
    <property type="match status" value="1"/>
</dbReference>
<dbReference type="SMART" id="SM00530">
    <property type="entry name" value="HTH_XRE"/>
    <property type="match status" value="1"/>
</dbReference>
<dbReference type="AlphaFoldDB" id="A1WUP1"/>
<dbReference type="eggNOG" id="COG3636">
    <property type="taxonomic scope" value="Bacteria"/>
</dbReference>
<keyword evidence="3" id="KW-1185">Reference proteome</keyword>
<dbReference type="InterPro" id="IPR001387">
    <property type="entry name" value="Cro/C1-type_HTH"/>
</dbReference>
<dbReference type="PROSITE" id="PS50943">
    <property type="entry name" value="HTH_CROC1"/>
    <property type="match status" value="1"/>
</dbReference>
<dbReference type="HOGENOM" id="CLU_2617096_0_0_6"/>
<dbReference type="STRING" id="349124.Hhal_0618"/>
<dbReference type="RefSeq" id="WP_011813426.1">
    <property type="nucleotide sequence ID" value="NC_008789.1"/>
</dbReference>
<name>A1WUP1_HALHL</name>
<gene>
    <name evidence="2" type="ordered locus">Hhal_0618</name>
</gene>
<dbReference type="Pfam" id="PF13560">
    <property type="entry name" value="HTH_31"/>
    <property type="match status" value="1"/>
</dbReference>
<sequence>MCTEFELLIRKQARAQGRSLSEVARRAGVSRQWLYDLCRCRANPTVYTIAELAKALRLPPIRLIEAYFACFEEGEHHR</sequence>
<dbReference type="CDD" id="cd00093">
    <property type="entry name" value="HTH_XRE"/>
    <property type="match status" value="1"/>
</dbReference>
<dbReference type="KEGG" id="hha:Hhal_0618"/>
<accession>A1WUP1</accession>
<evidence type="ECO:0000259" key="1">
    <source>
        <dbReference type="PROSITE" id="PS50943"/>
    </source>
</evidence>
<dbReference type="Proteomes" id="UP000000647">
    <property type="component" value="Chromosome"/>
</dbReference>
<protein>
    <submittedName>
        <fullName evidence="2">Putative transcriptional regulator</fullName>
    </submittedName>
</protein>
<proteinExistence type="predicted"/>
<dbReference type="SUPFAM" id="SSF47413">
    <property type="entry name" value="lambda repressor-like DNA-binding domains"/>
    <property type="match status" value="1"/>
</dbReference>